<dbReference type="VEuPathDB" id="VectorBase:ASIC003154"/>
<sequence>MVSVGSFWGGTSKAKRAQDVKPPLKSPCEESDRSIERTGGRLVEESIRNGFKCLAPRPRCQLSSQSMSNRFGQWY</sequence>
<dbReference type="Proteomes" id="UP000030765">
    <property type="component" value="Unassembled WGS sequence"/>
</dbReference>
<dbReference type="AlphaFoldDB" id="A0A084VDR6"/>
<accession>A0A084VDR6</accession>
<protein>
    <submittedName>
        <fullName evidence="2 3">Uncharacterized protein</fullName>
    </submittedName>
</protein>
<dbReference type="EnsemblMetazoa" id="ASIC003154-RA">
    <property type="protein sequence ID" value="ASIC003154-PA"/>
    <property type="gene ID" value="ASIC003154"/>
</dbReference>
<name>A0A084VDR6_ANOSI</name>
<proteinExistence type="predicted"/>
<evidence type="ECO:0000256" key="1">
    <source>
        <dbReference type="SAM" id="MobiDB-lite"/>
    </source>
</evidence>
<reference evidence="3" key="2">
    <citation type="submission" date="2020-05" db="UniProtKB">
        <authorList>
            <consortium name="EnsemblMetazoa"/>
        </authorList>
    </citation>
    <scope>IDENTIFICATION</scope>
</reference>
<reference evidence="2 4" key="1">
    <citation type="journal article" date="2014" name="BMC Genomics">
        <title>Genome sequence of Anopheles sinensis provides insight into genetics basis of mosquito competence for malaria parasites.</title>
        <authorList>
            <person name="Zhou D."/>
            <person name="Zhang D."/>
            <person name="Ding G."/>
            <person name="Shi L."/>
            <person name="Hou Q."/>
            <person name="Ye Y."/>
            <person name="Xu Y."/>
            <person name="Zhou H."/>
            <person name="Xiong C."/>
            <person name="Li S."/>
            <person name="Yu J."/>
            <person name="Hong S."/>
            <person name="Yu X."/>
            <person name="Zou P."/>
            <person name="Chen C."/>
            <person name="Chang X."/>
            <person name="Wang W."/>
            <person name="Lv Y."/>
            <person name="Sun Y."/>
            <person name="Ma L."/>
            <person name="Shen B."/>
            <person name="Zhu C."/>
        </authorList>
    </citation>
    <scope>NUCLEOTIDE SEQUENCE [LARGE SCALE GENOMIC DNA]</scope>
</reference>
<evidence type="ECO:0000313" key="4">
    <source>
        <dbReference type="Proteomes" id="UP000030765"/>
    </source>
</evidence>
<evidence type="ECO:0000313" key="2">
    <source>
        <dbReference type="EMBL" id="KFB36110.1"/>
    </source>
</evidence>
<keyword evidence="4" id="KW-1185">Reference proteome</keyword>
<feature type="region of interest" description="Disordered" evidence="1">
    <location>
        <begin position="1"/>
        <end position="40"/>
    </location>
</feature>
<organism evidence="2">
    <name type="scientific">Anopheles sinensis</name>
    <name type="common">Mosquito</name>
    <dbReference type="NCBI Taxonomy" id="74873"/>
    <lineage>
        <taxon>Eukaryota</taxon>
        <taxon>Metazoa</taxon>
        <taxon>Ecdysozoa</taxon>
        <taxon>Arthropoda</taxon>
        <taxon>Hexapoda</taxon>
        <taxon>Insecta</taxon>
        <taxon>Pterygota</taxon>
        <taxon>Neoptera</taxon>
        <taxon>Endopterygota</taxon>
        <taxon>Diptera</taxon>
        <taxon>Nematocera</taxon>
        <taxon>Culicoidea</taxon>
        <taxon>Culicidae</taxon>
        <taxon>Anophelinae</taxon>
        <taxon>Anopheles</taxon>
    </lineage>
</organism>
<gene>
    <name evidence="2" type="ORF">ZHAS_00003154</name>
</gene>
<feature type="compositionally biased region" description="Basic and acidic residues" evidence="1">
    <location>
        <begin position="27"/>
        <end position="40"/>
    </location>
</feature>
<dbReference type="EMBL" id="KE524712">
    <property type="protein sequence ID" value="KFB36110.1"/>
    <property type="molecule type" value="Genomic_DNA"/>
</dbReference>
<evidence type="ECO:0000313" key="3">
    <source>
        <dbReference type="EnsemblMetazoa" id="ASIC003154-PA"/>
    </source>
</evidence>
<dbReference type="EMBL" id="ATLV01011704">
    <property type="status" value="NOT_ANNOTATED_CDS"/>
    <property type="molecule type" value="Genomic_DNA"/>
</dbReference>